<evidence type="ECO:0000313" key="2">
    <source>
        <dbReference type="Proteomes" id="UP000811619"/>
    </source>
</evidence>
<dbReference type="AlphaFoldDB" id="A0A8K0JB78"/>
<name>A0A8K0JB78_9HYPO</name>
<keyword evidence="2" id="KW-1185">Reference proteome</keyword>
<organism evidence="1 2">
    <name type="scientific">Claviceps africana</name>
    <dbReference type="NCBI Taxonomy" id="83212"/>
    <lineage>
        <taxon>Eukaryota</taxon>
        <taxon>Fungi</taxon>
        <taxon>Dikarya</taxon>
        <taxon>Ascomycota</taxon>
        <taxon>Pezizomycotina</taxon>
        <taxon>Sordariomycetes</taxon>
        <taxon>Hypocreomycetidae</taxon>
        <taxon>Hypocreales</taxon>
        <taxon>Clavicipitaceae</taxon>
        <taxon>Claviceps</taxon>
    </lineage>
</organism>
<reference evidence="1" key="1">
    <citation type="journal article" date="2020" name="bioRxiv">
        <title>Whole genome comparisons of ergot fungi reveals the divergence and evolution of species within the genus Claviceps are the result of varying mechanisms driving genome evolution and host range expansion.</title>
        <authorList>
            <person name="Wyka S.A."/>
            <person name="Mondo S.J."/>
            <person name="Liu M."/>
            <person name="Dettman J."/>
            <person name="Nalam V."/>
            <person name="Broders K.D."/>
        </authorList>
    </citation>
    <scope>NUCLEOTIDE SEQUENCE</scope>
    <source>
        <strain evidence="1">CCC 489</strain>
    </source>
</reference>
<dbReference type="OrthoDB" id="4367324at2759"/>
<accession>A0A8K0JB78</accession>
<comment type="caution">
    <text evidence="1">The sequence shown here is derived from an EMBL/GenBank/DDBJ whole genome shotgun (WGS) entry which is preliminary data.</text>
</comment>
<sequence length="317" mass="35694">MATQSITLRQVLTQAKPRPHCTWGKSRQRNTLNEIWPDLNTNPTAIWDEFNLENLNESYGHILDLSYPDQLSPRADEILPYITLATSSDIHDLISWNNKLMAATVPFAMSQLGLHPGVFLCQKSAVADSYVSLPDAPASQAGHIIYLDDIPKLAYNCNISKTRYGYIQTDEELVVCCFSQTAEKWRVKFMPISWTTHGFGALTTDLALWWLCMLAMSSSEHRAIVSEDEMVKINEWDVICLETDQNWVRRHRYSKLEEHITPATTQSYTTSLLGPTVSLGAGKSIQDTERSDIEDAKILLNFAIKSGANVVSKQPDV</sequence>
<protein>
    <submittedName>
        <fullName evidence="1">Uncharacterized protein</fullName>
    </submittedName>
</protein>
<dbReference type="EMBL" id="SRPY01000063">
    <property type="protein sequence ID" value="KAG5929321.1"/>
    <property type="molecule type" value="Genomic_DNA"/>
</dbReference>
<gene>
    <name evidence="1" type="ORF">E4U42_006302</name>
</gene>
<proteinExistence type="predicted"/>
<evidence type="ECO:0000313" key="1">
    <source>
        <dbReference type="EMBL" id="KAG5929321.1"/>
    </source>
</evidence>
<dbReference type="Proteomes" id="UP000811619">
    <property type="component" value="Unassembled WGS sequence"/>
</dbReference>